<keyword evidence="2" id="KW-1133">Transmembrane helix</keyword>
<keyword evidence="2" id="KW-0472">Membrane</keyword>
<comment type="caution">
    <text evidence="3">The sequence shown here is derived from an EMBL/GenBank/DDBJ whole genome shotgun (WGS) entry which is preliminary data.</text>
</comment>
<reference evidence="3" key="1">
    <citation type="journal article" date="2023" name="Mol. Phylogenet. Evol.">
        <title>Genome-scale phylogeny and comparative genomics of the fungal order Sordariales.</title>
        <authorList>
            <person name="Hensen N."/>
            <person name="Bonometti L."/>
            <person name="Westerberg I."/>
            <person name="Brannstrom I.O."/>
            <person name="Guillou S."/>
            <person name="Cros-Aarteil S."/>
            <person name="Calhoun S."/>
            <person name="Haridas S."/>
            <person name="Kuo A."/>
            <person name="Mondo S."/>
            <person name="Pangilinan J."/>
            <person name="Riley R."/>
            <person name="LaButti K."/>
            <person name="Andreopoulos B."/>
            <person name="Lipzen A."/>
            <person name="Chen C."/>
            <person name="Yan M."/>
            <person name="Daum C."/>
            <person name="Ng V."/>
            <person name="Clum A."/>
            <person name="Steindorff A."/>
            <person name="Ohm R.A."/>
            <person name="Martin F."/>
            <person name="Silar P."/>
            <person name="Natvig D.O."/>
            <person name="Lalanne C."/>
            <person name="Gautier V."/>
            <person name="Ament-Velasquez S.L."/>
            <person name="Kruys A."/>
            <person name="Hutchinson M.I."/>
            <person name="Powell A.J."/>
            <person name="Barry K."/>
            <person name="Miller A.N."/>
            <person name="Grigoriev I.V."/>
            <person name="Debuchy R."/>
            <person name="Gladieux P."/>
            <person name="Hiltunen Thoren M."/>
            <person name="Johannesson H."/>
        </authorList>
    </citation>
    <scope>NUCLEOTIDE SEQUENCE</scope>
    <source>
        <strain evidence="3">CBS 955.72</strain>
    </source>
</reference>
<keyword evidence="2" id="KW-0812">Transmembrane</keyword>
<evidence type="ECO:0000256" key="1">
    <source>
        <dbReference type="SAM" id="MobiDB-lite"/>
    </source>
</evidence>
<protein>
    <submittedName>
        <fullName evidence="3">Uncharacterized protein</fullName>
    </submittedName>
</protein>
<dbReference type="Proteomes" id="UP001275084">
    <property type="component" value="Unassembled WGS sequence"/>
</dbReference>
<keyword evidence="4" id="KW-1185">Reference proteome</keyword>
<accession>A0AAJ0HCR7</accession>
<name>A0AAJ0HCR7_9PEZI</name>
<evidence type="ECO:0000313" key="3">
    <source>
        <dbReference type="EMBL" id="KAK3347214.1"/>
    </source>
</evidence>
<feature type="region of interest" description="Disordered" evidence="1">
    <location>
        <begin position="135"/>
        <end position="165"/>
    </location>
</feature>
<dbReference type="EMBL" id="JAUIQD010000006">
    <property type="protein sequence ID" value="KAK3347214.1"/>
    <property type="molecule type" value="Genomic_DNA"/>
</dbReference>
<feature type="region of interest" description="Disordered" evidence="1">
    <location>
        <begin position="37"/>
        <end position="96"/>
    </location>
</feature>
<gene>
    <name evidence="3" type="ORF">B0T25DRAFT_297089</name>
</gene>
<sequence>MSANARIAQAIFFFWPGLTVPIFLWLHRKFVQSRPASLPEHWPAQSKPPTPYPEQAEAEVPPLHVPPSLSDAPATAAGSSAEHKTTSQHHHPNNERTFRVRSVPSDWDNGQLQPFLARQDGAHVPIVRSLAVEIHGRSRQPQSPSRPVKRAVTAALRSTRTRHVT</sequence>
<evidence type="ECO:0000313" key="4">
    <source>
        <dbReference type="Proteomes" id="UP001275084"/>
    </source>
</evidence>
<evidence type="ECO:0000256" key="2">
    <source>
        <dbReference type="SAM" id="Phobius"/>
    </source>
</evidence>
<proteinExistence type="predicted"/>
<dbReference type="AlphaFoldDB" id="A0AAJ0HCR7"/>
<reference evidence="3" key="2">
    <citation type="submission" date="2023-06" db="EMBL/GenBank/DDBJ databases">
        <authorList>
            <consortium name="Lawrence Berkeley National Laboratory"/>
            <person name="Haridas S."/>
            <person name="Hensen N."/>
            <person name="Bonometti L."/>
            <person name="Westerberg I."/>
            <person name="Brannstrom I.O."/>
            <person name="Guillou S."/>
            <person name="Cros-Aarteil S."/>
            <person name="Calhoun S."/>
            <person name="Kuo A."/>
            <person name="Mondo S."/>
            <person name="Pangilinan J."/>
            <person name="Riley R."/>
            <person name="Labutti K."/>
            <person name="Andreopoulos B."/>
            <person name="Lipzen A."/>
            <person name="Chen C."/>
            <person name="Yanf M."/>
            <person name="Daum C."/>
            <person name="Ng V."/>
            <person name="Clum A."/>
            <person name="Steindorff A."/>
            <person name="Ohm R."/>
            <person name="Martin F."/>
            <person name="Silar P."/>
            <person name="Natvig D."/>
            <person name="Lalanne C."/>
            <person name="Gautier V."/>
            <person name="Ament-Velasquez S.L."/>
            <person name="Kruys A."/>
            <person name="Hutchinson M.I."/>
            <person name="Powell A.J."/>
            <person name="Barry K."/>
            <person name="Miller A.N."/>
            <person name="Grigoriev I.V."/>
            <person name="Debuchy R."/>
            <person name="Gladieux P."/>
            <person name="Thoren M.H."/>
            <person name="Johannesson H."/>
        </authorList>
    </citation>
    <scope>NUCLEOTIDE SEQUENCE</scope>
    <source>
        <strain evidence="3">CBS 955.72</strain>
    </source>
</reference>
<organism evidence="3 4">
    <name type="scientific">Lasiosphaeria hispida</name>
    <dbReference type="NCBI Taxonomy" id="260671"/>
    <lineage>
        <taxon>Eukaryota</taxon>
        <taxon>Fungi</taxon>
        <taxon>Dikarya</taxon>
        <taxon>Ascomycota</taxon>
        <taxon>Pezizomycotina</taxon>
        <taxon>Sordariomycetes</taxon>
        <taxon>Sordariomycetidae</taxon>
        <taxon>Sordariales</taxon>
        <taxon>Lasiosphaeriaceae</taxon>
        <taxon>Lasiosphaeria</taxon>
    </lineage>
</organism>
<feature type="transmembrane region" description="Helical" evidence="2">
    <location>
        <begin position="6"/>
        <end position="26"/>
    </location>
</feature>